<reference evidence="8" key="1">
    <citation type="journal article" date="2023" name="Plant J.">
        <title>Genome sequences and population genomics provide insights into the demographic history, inbreeding, and mutation load of two 'living fossil' tree species of Dipteronia.</title>
        <authorList>
            <person name="Feng Y."/>
            <person name="Comes H.P."/>
            <person name="Chen J."/>
            <person name="Zhu S."/>
            <person name="Lu R."/>
            <person name="Zhang X."/>
            <person name="Li P."/>
            <person name="Qiu J."/>
            <person name="Olsen K.M."/>
            <person name="Qiu Y."/>
        </authorList>
    </citation>
    <scope>NUCLEOTIDE SEQUENCE</scope>
    <source>
        <strain evidence="8">KIB01</strain>
    </source>
</reference>
<keyword evidence="2" id="KW-0805">Transcription regulation</keyword>
<evidence type="ECO:0000256" key="2">
    <source>
        <dbReference type="ARBA" id="ARBA00023015"/>
    </source>
</evidence>
<dbReference type="SUPFAM" id="SSF55455">
    <property type="entry name" value="SRF-like"/>
    <property type="match status" value="1"/>
</dbReference>
<dbReference type="EMBL" id="JANJYI010000005">
    <property type="protein sequence ID" value="KAK2651293.1"/>
    <property type="molecule type" value="Genomic_DNA"/>
</dbReference>
<keyword evidence="4" id="KW-0804">Transcription</keyword>
<keyword evidence="3" id="KW-0238">DNA-binding</keyword>
<keyword evidence="6" id="KW-0175">Coiled coil</keyword>
<evidence type="ECO:0000256" key="4">
    <source>
        <dbReference type="ARBA" id="ARBA00023163"/>
    </source>
</evidence>
<dbReference type="GO" id="GO:0000981">
    <property type="term" value="F:DNA-binding transcription factor activity, RNA polymerase II-specific"/>
    <property type="evidence" value="ECO:0007669"/>
    <property type="project" value="InterPro"/>
</dbReference>
<dbReference type="GO" id="GO:0045944">
    <property type="term" value="P:positive regulation of transcription by RNA polymerase II"/>
    <property type="evidence" value="ECO:0007669"/>
    <property type="project" value="InterPro"/>
</dbReference>
<dbReference type="PROSITE" id="PS50066">
    <property type="entry name" value="MADS_BOX_2"/>
    <property type="match status" value="1"/>
</dbReference>
<comment type="caution">
    <text evidence="8">The sequence shown here is derived from an EMBL/GenBank/DDBJ whole genome shotgun (WGS) entry which is preliminary data.</text>
</comment>
<protein>
    <recommendedName>
        <fullName evidence="7">MADS-box domain-containing protein</fullName>
    </recommendedName>
</protein>
<dbReference type="Proteomes" id="UP001280121">
    <property type="component" value="Unassembled WGS sequence"/>
</dbReference>
<comment type="subcellular location">
    <subcellularLocation>
        <location evidence="1">Nucleus</location>
    </subcellularLocation>
</comment>
<proteinExistence type="predicted"/>
<evidence type="ECO:0000313" key="9">
    <source>
        <dbReference type="Proteomes" id="UP001280121"/>
    </source>
</evidence>
<evidence type="ECO:0000256" key="6">
    <source>
        <dbReference type="SAM" id="Coils"/>
    </source>
</evidence>
<evidence type="ECO:0000256" key="5">
    <source>
        <dbReference type="ARBA" id="ARBA00023242"/>
    </source>
</evidence>
<dbReference type="InterPro" id="IPR050142">
    <property type="entry name" value="MADS-box/MEF2_TF"/>
</dbReference>
<feature type="coiled-coil region" evidence="6">
    <location>
        <begin position="80"/>
        <end position="114"/>
    </location>
</feature>
<dbReference type="GO" id="GO:0000987">
    <property type="term" value="F:cis-regulatory region sequence-specific DNA binding"/>
    <property type="evidence" value="ECO:0007669"/>
    <property type="project" value="InterPro"/>
</dbReference>
<dbReference type="Gene3D" id="3.40.1810.10">
    <property type="entry name" value="Transcription factor, MADS-box"/>
    <property type="match status" value="1"/>
</dbReference>
<keyword evidence="9" id="KW-1185">Reference proteome</keyword>
<keyword evidence="5" id="KW-0539">Nucleus</keyword>
<feature type="domain" description="MADS-box" evidence="7">
    <location>
        <begin position="1"/>
        <end position="53"/>
    </location>
</feature>
<dbReference type="GO" id="GO:0005634">
    <property type="term" value="C:nucleus"/>
    <property type="evidence" value="ECO:0007669"/>
    <property type="project" value="UniProtKB-SubCell"/>
</dbReference>
<dbReference type="GO" id="GO:0046983">
    <property type="term" value="F:protein dimerization activity"/>
    <property type="evidence" value="ECO:0007669"/>
    <property type="project" value="InterPro"/>
</dbReference>
<dbReference type="PANTHER" id="PTHR48019">
    <property type="entry name" value="SERUM RESPONSE FACTOR HOMOLOG"/>
    <property type="match status" value="1"/>
</dbReference>
<dbReference type="SMART" id="SM00432">
    <property type="entry name" value="MADS"/>
    <property type="match status" value="1"/>
</dbReference>
<evidence type="ECO:0000259" key="7">
    <source>
        <dbReference type="PROSITE" id="PS50066"/>
    </source>
</evidence>
<evidence type="ECO:0000313" key="8">
    <source>
        <dbReference type="EMBL" id="KAK2651293.1"/>
    </source>
</evidence>
<accession>A0AAD9UBV9</accession>
<name>A0AAD9UBV9_9ROSI</name>
<dbReference type="Pfam" id="PF00319">
    <property type="entry name" value="SRF-TF"/>
    <property type="match status" value="1"/>
</dbReference>
<dbReference type="InterPro" id="IPR002100">
    <property type="entry name" value="TF_MADSbox"/>
</dbReference>
<gene>
    <name evidence="8" type="ORF">Ddye_018782</name>
</gene>
<dbReference type="FunFam" id="3.40.1810.10:FF:000024">
    <property type="entry name" value="Agamous-like MADS-box protein AGL80"/>
    <property type="match status" value="1"/>
</dbReference>
<sequence length="400" mass="44670">MTRTKVNLSLIVNDSPRKASLKKRTIGLLKKVSELSTLCCVEAFVIIYSPYDREPVMWPTRLEVQEILARFQHMPEMERNKKMENQETYLQERVSKLKEQLNKQQMKNEEMKVSNLMHNVCEGNGLDDLNVTDLESLVWFAKEKHKLIVRRLEFCQHASLLLAHPLPLPDPVHDQASALVMDRLAPNLSANNDNHENAPSESSQCEQWFINMMNNINNITSSSKGAKTNHEDGLSSYYQPFAVSSNSGNQLRFVGPRNNNSYFVGSSGAKNTMGLHPFGDFRDPKSTCGIDMSILLPSPPLPPHFGGSSSINDFFVGMRPHREGFIAPQGNRESDMTMALSSSHFEGRGSGSDIALSLQPYDNVEVGGNVITGDMGSSFELFRGNIATSDVGLPYDITKQ</sequence>
<organism evidence="8 9">
    <name type="scientific">Dipteronia dyeriana</name>
    <dbReference type="NCBI Taxonomy" id="168575"/>
    <lineage>
        <taxon>Eukaryota</taxon>
        <taxon>Viridiplantae</taxon>
        <taxon>Streptophyta</taxon>
        <taxon>Embryophyta</taxon>
        <taxon>Tracheophyta</taxon>
        <taxon>Spermatophyta</taxon>
        <taxon>Magnoliopsida</taxon>
        <taxon>eudicotyledons</taxon>
        <taxon>Gunneridae</taxon>
        <taxon>Pentapetalae</taxon>
        <taxon>rosids</taxon>
        <taxon>malvids</taxon>
        <taxon>Sapindales</taxon>
        <taxon>Sapindaceae</taxon>
        <taxon>Hippocastanoideae</taxon>
        <taxon>Acereae</taxon>
        <taxon>Dipteronia</taxon>
    </lineage>
</organism>
<dbReference type="CDD" id="cd00266">
    <property type="entry name" value="MADS_SRF_like"/>
    <property type="match status" value="1"/>
</dbReference>
<dbReference type="InterPro" id="IPR033897">
    <property type="entry name" value="SRF-like_MADS-box"/>
</dbReference>
<evidence type="ECO:0000256" key="1">
    <source>
        <dbReference type="ARBA" id="ARBA00004123"/>
    </source>
</evidence>
<dbReference type="InterPro" id="IPR036879">
    <property type="entry name" value="TF_MADSbox_sf"/>
</dbReference>
<dbReference type="AlphaFoldDB" id="A0AAD9UBV9"/>
<evidence type="ECO:0000256" key="3">
    <source>
        <dbReference type="ARBA" id="ARBA00023125"/>
    </source>
</evidence>